<reference evidence="2 3" key="1">
    <citation type="journal article" date="2017" name="Plant Biotechnol. J.">
        <title>A comprehensive draft genome sequence for lupin (Lupinus angustifolius), an emerging health food: insights into plant-microbe interactions and legume evolution.</title>
        <authorList>
            <person name="Hane J.K."/>
            <person name="Ming Y."/>
            <person name="Kamphuis L.G."/>
            <person name="Nelson M.N."/>
            <person name="Garg G."/>
            <person name="Atkins C.A."/>
            <person name="Bayer P.E."/>
            <person name="Bravo A."/>
            <person name="Bringans S."/>
            <person name="Cannon S."/>
            <person name="Edwards D."/>
            <person name="Foley R."/>
            <person name="Gao L.L."/>
            <person name="Harrison M.J."/>
            <person name="Huang W."/>
            <person name="Hurgobin B."/>
            <person name="Li S."/>
            <person name="Liu C.W."/>
            <person name="McGrath A."/>
            <person name="Morahan G."/>
            <person name="Murray J."/>
            <person name="Weller J."/>
            <person name="Jian J."/>
            <person name="Singh K.B."/>
        </authorList>
    </citation>
    <scope>NUCLEOTIDE SEQUENCE [LARGE SCALE GENOMIC DNA]</scope>
    <source>
        <strain evidence="3">cv. Tanjil</strain>
        <tissue evidence="2">Whole plant</tissue>
    </source>
</reference>
<organism evidence="2 3">
    <name type="scientific">Lupinus angustifolius</name>
    <name type="common">Narrow-leaved blue lupine</name>
    <dbReference type="NCBI Taxonomy" id="3871"/>
    <lineage>
        <taxon>Eukaryota</taxon>
        <taxon>Viridiplantae</taxon>
        <taxon>Streptophyta</taxon>
        <taxon>Embryophyta</taxon>
        <taxon>Tracheophyta</taxon>
        <taxon>Spermatophyta</taxon>
        <taxon>Magnoliopsida</taxon>
        <taxon>eudicotyledons</taxon>
        <taxon>Gunneridae</taxon>
        <taxon>Pentapetalae</taxon>
        <taxon>rosids</taxon>
        <taxon>fabids</taxon>
        <taxon>Fabales</taxon>
        <taxon>Fabaceae</taxon>
        <taxon>Papilionoideae</taxon>
        <taxon>50 kb inversion clade</taxon>
        <taxon>genistoids sensu lato</taxon>
        <taxon>core genistoids</taxon>
        <taxon>Genisteae</taxon>
        <taxon>Lupinus</taxon>
    </lineage>
</organism>
<dbReference type="InterPro" id="IPR007612">
    <property type="entry name" value="LOR"/>
</dbReference>
<dbReference type="Gramene" id="OIV98555">
    <property type="protein sequence ID" value="OIV98555"/>
    <property type="gene ID" value="TanjilG_12141"/>
</dbReference>
<name>A0A1J7GDU3_LUPAN</name>
<accession>A0A1J7GDU3</accession>
<gene>
    <name evidence="2" type="ORF">TanjilG_12141</name>
</gene>
<evidence type="ECO:0000256" key="1">
    <source>
        <dbReference type="ARBA" id="ARBA00005437"/>
    </source>
</evidence>
<dbReference type="InterPro" id="IPR025659">
    <property type="entry name" value="Tubby-like_C"/>
</dbReference>
<dbReference type="SUPFAM" id="SSF54518">
    <property type="entry name" value="Tubby C-terminal domain-like"/>
    <property type="match status" value="1"/>
</dbReference>
<dbReference type="InterPro" id="IPR038595">
    <property type="entry name" value="LOR_sf"/>
</dbReference>
<keyword evidence="3" id="KW-1185">Reference proteome</keyword>
<evidence type="ECO:0000313" key="3">
    <source>
        <dbReference type="Proteomes" id="UP000188354"/>
    </source>
</evidence>
<comment type="similarity">
    <text evidence="1">Belongs to the LOR family.</text>
</comment>
<dbReference type="AlphaFoldDB" id="A0A1J7GDU3"/>
<dbReference type="OrthoDB" id="10608801at2759"/>
<dbReference type="STRING" id="3871.A0A1J7GDU3"/>
<dbReference type="KEGG" id="lang:109325431"/>
<protein>
    <submittedName>
        <fullName evidence="2">Uncharacterized protein</fullName>
    </submittedName>
</protein>
<dbReference type="Pfam" id="PF04525">
    <property type="entry name" value="LOR"/>
    <property type="match status" value="1"/>
</dbReference>
<proteinExistence type="inferred from homology"/>
<dbReference type="Gene3D" id="2.40.160.200">
    <property type="entry name" value="LURP1-related"/>
    <property type="match status" value="1"/>
</dbReference>
<dbReference type="PANTHER" id="PTHR31087">
    <property type="match status" value="1"/>
</dbReference>
<evidence type="ECO:0000313" key="2">
    <source>
        <dbReference type="EMBL" id="OIV98555.1"/>
    </source>
</evidence>
<dbReference type="EMBL" id="CM007373">
    <property type="protein sequence ID" value="OIV98555.1"/>
    <property type="molecule type" value="Genomic_DNA"/>
</dbReference>
<dbReference type="PANTHER" id="PTHR31087:SF58">
    <property type="entry name" value="OS07G0230700 PROTEIN"/>
    <property type="match status" value="1"/>
</dbReference>
<sequence length="208" mass="23487">MSLSCMEDLSDVFEGGYNSGYTPIIMKIDMEDGAAWSNKHTFVMEEHFSHHRRRVLLDASSHEYICTMRKKKGTLHGRWKVYKGEYNGDKSAKLCFIVKRPSIIMSEKCFHLDIFLAKNTEERVCKVNVTDDICEIIAGPRSLAKTKMEGSIMEVMIEANVDLALIVSVLVILDEIKHNKLRKVVKGVTNTILGIGKIAMLITVGESF</sequence>
<dbReference type="Proteomes" id="UP000188354">
    <property type="component" value="Chromosome LG13"/>
</dbReference>